<proteinExistence type="predicted"/>
<evidence type="ECO:0000313" key="2">
    <source>
        <dbReference type="EMBL" id="AKF15969.1"/>
    </source>
</evidence>
<protein>
    <submittedName>
        <fullName evidence="2">Putative DNA binding protein</fullName>
    </submittedName>
</protein>
<dbReference type="GO" id="GO:0003677">
    <property type="term" value="F:DNA binding"/>
    <property type="evidence" value="ECO:0007669"/>
    <property type="project" value="InterPro"/>
</dbReference>
<evidence type="ECO:0000313" key="3">
    <source>
        <dbReference type="EMBL" id="AKG90469.1"/>
    </source>
</evidence>
<feature type="domain" description="Helix-turn-helix" evidence="1">
    <location>
        <begin position="96"/>
        <end position="143"/>
    </location>
</feature>
<dbReference type="Pfam" id="PF12728">
    <property type="entry name" value="HTH_17"/>
    <property type="match status" value="1"/>
</dbReference>
<geneLocation type="plasmid" evidence="3">
    <name>pVAPN1571</name>
</geneLocation>
<dbReference type="InterPro" id="IPR041657">
    <property type="entry name" value="HTH_17"/>
</dbReference>
<dbReference type="InterPro" id="IPR010093">
    <property type="entry name" value="SinI_DNA-bd"/>
</dbReference>
<dbReference type="NCBIfam" id="TIGR01764">
    <property type="entry name" value="excise"/>
    <property type="match status" value="1"/>
</dbReference>
<geneLocation type="plasmid" evidence="2">
    <name>pVAPN2012</name>
</geneLocation>
<gene>
    <name evidence="2" type="ORF">pVAPN2012_0100</name>
    <name evidence="3" type="ORF">pVAPN_0100</name>
</gene>
<sequence length="145" mass="15739">MTAQSYNVAAELDVAFDEQTVDQLMEPIADHSGSVGRSELGRTEVVFTLPAESVRQANTTALAILDRYPFTLLSLRVLTTDDYDRITDAIELPPLVSVTEAATTLGVSRQGVLKAINTKKLPATRVGDTWVLREAAVQAHARRSA</sequence>
<accession>A0A0F6WFN0</accession>
<keyword evidence="2" id="KW-0614">Plasmid</keyword>
<reference evidence="2" key="1">
    <citation type="journal article" date="2015" name="Infect. Immun.">
        <title>An Invertron-Like Linear Plasmid Mediates Intracellular Survival and Virulence in Bovine Isolates of Rhodococcus equi.</title>
        <authorList>
            <person name="Valero-Rello A."/>
            <person name="Hapeshi A."/>
            <person name="Anastasi E."/>
            <person name="Alvarez S."/>
            <person name="Scortti M."/>
            <person name="Meijer W.G."/>
            <person name="MacArthur I."/>
            <person name="Vazquez-Boland J.A."/>
        </authorList>
    </citation>
    <scope>NUCLEOTIDE SEQUENCE</scope>
    <source>
        <strain evidence="3">PAM1571</strain>
        <strain evidence="2">PAM2012</strain>
        <plasmid evidence="3">pVAPN1571</plasmid>
        <plasmid evidence="2">pVAPN2012</plasmid>
    </source>
</reference>
<dbReference type="AlphaFoldDB" id="A0A0F6WFN0"/>
<organism evidence="2">
    <name type="scientific">Rhodococcus hoagii</name>
    <name type="common">Corynebacterium equii</name>
    <dbReference type="NCBI Taxonomy" id="43767"/>
    <lineage>
        <taxon>Bacteria</taxon>
        <taxon>Bacillati</taxon>
        <taxon>Actinomycetota</taxon>
        <taxon>Actinomycetes</taxon>
        <taxon>Mycobacteriales</taxon>
        <taxon>Nocardiaceae</taxon>
        <taxon>Prescottella</taxon>
    </lineage>
</organism>
<dbReference type="RefSeq" id="WP_233279765.1">
    <property type="nucleotide sequence ID" value="NZ_AP024182.1"/>
</dbReference>
<name>A0A0F6WFN0_RHOHA</name>
<evidence type="ECO:0000259" key="1">
    <source>
        <dbReference type="Pfam" id="PF12728"/>
    </source>
</evidence>
<dbReference type="EMBL" id="KF439868">
    <property type="protein sequence ID" value="AKG90469.1"/>
    <property type="molecule type" value="Genomic_DNA"/>
</dbReference>
<dbReference type="EMBL" id="KP851975">
    <property type="protein sequence ID" value="AKF15969.1"/>
    <property type="molecule type" value="Genomic_DNA"/>
</dbReference>